<dbReference type="Proteomes" id="UP001432322">
    <property type="component" value="Unassembled WGS sequence"/>
</dbReference>
<keyword evidence="1" id="KW-0812">Transmembrane</keyword>
<feature type="transmembrane region" description="Helical" evidence="1">
    <location>
        <begin position="98"/>
        <end position="120"/>
    </location>
</feature>
<comment type="caution">
    <text evidence="2">The sequence shown here is derived from an EMBL/GenBank/DDBJ whole genome shotgun (WGS) entry which is preliminary data.</text>
</comment>
<evidence type="ECO:0000313" key="3">
    <source>
        <dbReference type="Proteomes" id="UP001432322"/>
    </source>
</evidence>
<accession>A0AAV5W5W3</accession>
<evidence type="ECO:0000256" key="1">
    <source>
        <dbReference type="SAM" id="Phobius"/>
    </source>
</evidence>
<feature type="transmembrane region" description="Helical" evidence="1">
    <location>
        <begin position="63"/>
        <end position="86"/>
    </location>
</feature>
<reference evidence="2" key="1">
    <citation type="submission" date="2023-10" db="EMBL/GenBank/DDBJ databases">
        <title>Genome assembly of Pristionchus species.</title>
        <authorList>
            <person name="Yoshida K."/>
            <person name="Sommer R.J."/>
        </authorList>
    </citation>
    <scope>NUCLEOTIDE SEQUENCE</scope>
    <source>
        <strain evidence="2">RS5133</strain>
    </source>
</reference>
<name>A0AAV5W5W3_9BILA</name>
<dbReference type="EMBL" id="BTSY01000004">
    <property type="protein sequence ID" value="GMT26050.1"/>
    <property type="molecule type" value="Genomic_DNA"/>
</dbReference>
<feature type="non-terminal residue" evidence="2">
    <location>
        <position position="1"/>
    </location>
</feature>
<evidence type="ECO:0008006" key="4">
    <source>
        <dbReference type="Google" id="ProtNLM"/>
    </source>
</evidence>
<protein>
    <recommendedName>
        <fullName evidence="4">G protein-coupled receptor</fullName>
    </recommendedName>
</protein>
<gene>
    <name evidence="2" type="ORF">PFISCL1PPCAC_17347</name>
</gene>
<feature type="transmembrane region" description="Helical" evidence="1">
    <location>
        <begin position="30"/>
        <end position="51"/>
    </location>
</feature>
<dbReference type="AlphaFoldDB" id="A0AAV5W5W3"/>
<evidence type="ECO:0000313" key="2">
    <source>
        <dbReference type="EMBL" id="GMT26050.1"/>
    </source>
</evidence>
<feature type="non-terminal residue" evidence="2">
    <location>
        <position position="165"/>
    </location>
</feature>
<keyword evidence="1" id="KW-0472">Membrane</keyword>
<keyword evidence="1" id="KW-1133">Transmembrane helix</keyword>
<organism evidence="2 3">
    <name type="scientific">Pristionchus fissidentatus</name>
    <dbReference type="NCBI Taxonomy" id="1538716"/>
    <lineage>
        <taxon>Eukaryota</taxon>
        <taxon>Metazoa</taxon>
        <taxon>Ecdysozoa</taxon>
        <taxon>Nematoda</taxon>
        <taxon>Chromadorea</taxon>
        <taxon>Rhabditida</taxon>
        <taxon>Rhabditina</taxon>
        <taxon>Diplogasteromorpha</taxon>
        <taxon>Diplogasteroidea</taxon>
        <taxon>Neodiplogasteridae</taxon>
        <taxon>Pristionchus</taxon>
    </lineage>
</organism>
<proteinExistence type="predicted"/>
<sequence>EKTAREITALETQEQVIHDKGAIRTKRQKLAIWLGVVQVPSYLCLCAPLIIHHTITYCSINIGMILVYLLLAVAVLGHIMLIFTAIRKVHAGTLLIPMSVQISMTAIALVQLSLMLTIFVRVGTDAFHKEVCSKNVKKQVLREVTDESRKTLCYVGFGLCLLSLI</sequence>
<keyword evidence="3" id="KW-1185">Reference proteome</keyword>